<organism evidence="3 4">
    <name type="scientific">Chrysosporum bergii ANA360D</name>
    <dbReference type="NCBI Taxonomy" id="617107"/>
    <lineage>
        <taxon>Bacteria</taxon>
        <taxon>Bacillati</taxon>
        <taxon>Cyanobacteriota</taxon>
        <taxon>Cyanophyceae</taxon>
        <taxon>Nostocales</taxon>
        <taxon>Nodulariaceae</taxon>
        <taxon>Chrysosporum</taxon>
    </lineage>
</organism>
<dbReference type="CDD" id="cd03801">
    <property type="entry name" value="GT4_PimA-like"/>
    <property type="match status" value="1"/>
</dbReference>
<gene>
    <name evidence="3" type="ORF">NWP17_15135</name>
</gene>
<proteinExistence type="predicted"/>
<keyword evidence="4" id="KW-1185">Reference proteome</keyword>
<feature type="domain" description="Glycosyltransferase subfamily 4-like N-terminal" evidence="2">
    <location>
        <begin position="15"/>
        <end position="156"/>
    </location>
</feature>
<dbReference type="SUPFAM" id="SSF53756">
    <property type="entry name" value="UDP-Glycosyltransferase/glycogen phosphorylase"/>
    <property type="match status" value="1"/>
</dbReference>
<dbReference type="Gene3D" id="3.40.50.2000">
    <property type="entry name" value="Glycogen Phosphorylase B"/>
    <property type="match status" value="2"/>
</dbReference>
<evidence type="ECO:0000259" key="2">
    <source>
        <dbReference type="Pfam" id="PF13439"/>
    </source>
</evidence>
<evidence type="ECO:0000259" key="1">
    <source>
        <dbReference type="Pfam" id="PF00534"/>
    </source>
</evidence>
<dbReference type="Pfam" id="PF13439">
    <property type="entry name" value="Glyco_transf_4"/>
    <property type="match status" value="1"/>
</dbReference>
<reference evidence="3 4" key="1">
    <citation type="journal article" date="2023" name="J. Phycol.">
        <title>Chrysosporum ovalisporum is synonymous with the true-branching cyanobacterium Umezakia natans (Nostocales/Aphanizomenonaceae).</title>
        <authorList>
            <person name="McGregor G.B."/>
            <person name="Sendall B.C."/>
            <person name="Niiyama Y."/>
            <person name="Tuji A."/>
            <person name="Willis A."/>
        </authorList>
    </citation>
    <scope>NUCLEOTIDE SEQUENCE [LARGE SCALE GENOMIC DNA]</scope>
    <source>
        <strain evidence="3 4">ANA360D</strain>
    </source>
</reference>
<dbReference type="EMBL" id="JANQDH010000105">
    <property type="protein sequence ID" value="MDH6061751.1"/>
    <property type="molecule type" value="Genomic_DNA"/>
</dbReference>
<evidence type="ECO:0000313" key="3">
    <source>
        <dbReference type="EMBL" id="MDH6061751.1"/>
    </source>
</evidence>
<dbReference type="Pfam" id="PF00534">
    <property type="entry name" value="Glycos_transf_1"/>
    <property type="match status" value="1"/>
</dbReference>
<dbReference type="Proteomes" id="UP001159387">
    <property type="component" value="Unassembled WGS sequence"/>
</dbReference>
<accession>A0AA43KCT7</accession>
<sequence length="358" mass="40168">MRILHIINHVQKIGNGIVNVAVDLACLQSQDGHNVAVVSDGGEYEALLASYHVTHWQLNQSRQPLNIIKAAGCYRQIVQKFQPDIVHAHMMTGVVIARLCRMGHKYTLLSTVHNEFQRSAVVMGLADGVIAVSHAVANSMLRRGIPKQKLRVVANGTLNSPRHRPLKDYQPLPLKRPAITTVAGMYSRKGIAELIVAFNKIAPEFPQAHLYLVGDGPDRSLFEAMVQHTLYSDRIHFEGFQPEPQRYMLATDIFVLASHYESFGLVLTEAREAGCAIIASDVDGIPETLDHRQAGILVPPQHSENLATAMTQLLRNPLNLHRWKCRAQENLERFQAQRMKEETLTVYHELAGQYNLYI</sequence>
<dbReference type="RefSeq" id="WP_280655700.1">
    <property type="nucleotide sequence ID" value="NZ_JANQDH010000105.1"/>
</dbReference>
<evidence type="ECO:0000313" key="4">
    <source>
        <dbReference type="Proteomes" id="UP001159387"/>
    </source>
</evidence>
<dbReference type="GO" id="GO:0016757">
    <property type="term" value="F:glycosyltransferase activity"/>
    <property type="evidence" value="ECO:0007669"/>
    <property type="project" value="InterPro"/>
</dbReference>
<dbReference type="AlphaFoldDB" id="A0AA43KCT7"/>
<dbReference type="InterPro" id="IPR001296">
    <property type="entry name" value="Glyco_trans_1"/>
</dbReference>
<dbReference type="InterPro" id="IPR028098">
    <property type="entry name" value="Glyco_trans_4-like_N"/>
</dbReference>
<dbReference type="PANTHER" id="PTHR12526">
    <property type="entry name" value="GLYCOSYLTRANSFERASE"/>
    <property type="match status" value="1"/>
</dbReference>
<name>A0AA43KCT7_9CYAN</name>
<dbReference type="PANTHER" id="PTHR12526:SF630">
    <property type="entry name" value="GLYCOSYLTRANSFERASE"/>
    <property type="match status" value="1"/>
</dbReference>
<feature type="domain" description="Glycosyl transferase family 1" evidence="1">
    <location>
        <begin position="171"/>
        <end position="328"/>
    </location>
</feature>
<comment type="caution">
    <text evidence="3">The sequence shown here is derived from an EMBL/GenBank/DDBJ whole genome shotgun (WGS) entry which is preliminary data.</text>
</comment>
<protein>
    <submittedName>
        <fullName evidence="3">Glycosyltransferase family 4 protein</fullName>
    </submittedName>
</protein>